<keyword evidence="1" id="KW-0472">Membrane</keyword>
<accession>A0A8J3FPV5</accession>
<keyword evidence="1" id="KW-1133">Transmembrane helix</keyword>
<feature type="transmembrane region" description="Helical" evidence="1">
    <location>
        <begin position="79"/>
        <end position="97"/>
    </location>
</feature>
<proteinExistence type="predicted"/>
<evidence type="ECO:0000256" key="1">
    <source>
        <dbReference type="SAM" id="Phobius"/>
    </source>
</evidence>
<organism evidence="2 3">
    <name type="scientific">Mangrovihabitans endophyticus</name>
    <dbReference type="NCBI Taxonomy" id="1751298"/>
    <lineage>
        <taxon>Bacteria</taxon>
        <taxon>Bacillati</taxon>
        <taxon>Actinomycetota</taxon>
        <taxon>Actinomycetes</taxon>
        <taxon>Micromonosporales</taxon>
        <taxon>Micromonosporaceae</taxon>
        <taxon>Mangrovihabitans</taxon>
    </lineage>
</organism>
<keyword evidence="1" id="KW-0812">Transmembrane</keyword>
<dbReference type="EMBL" id="BMMX01000015">
    <property type="protein sequence ID" value="GGK98693.1"/>
    <property type="molecule type" value="Genomic_DNA"/>
</dbReference>
<sequence>MERGFTMSARTYYRGPDAVVTDELFVWLNRPMTSFFVGDLRFVGRSRQDRVSPYWAFVAAGAAVLVVGAWTVFGASAAYILGAAAMAAPLIAVVATRRSSPPHWELRASYHGSEVVLYASSNERVFNQVSRALCRAIEARPSVRGYGLAAA</sequence>
<keyword evidence="3" id="KW-1185">Reference proteome</keyword>
<gene>
    <name evidence="2" type="ORF">GCM10012284_36200</name>
</gene>
<dbReference type="Proteomes" id="UP000656042">
    <property type="component" value="Unassembled WGS sequence"/>
</dbReference>
<name>A0A8J3FPV5_9ACTN</name>
<dbReference type="InterPro" id="IPR045629">
    <property type="entry name" value="DUF6232"/>
</dbReference>
<feature type="transmembrane region" description="Helical" evidence="1">
    <location>
        <begin position="54"/>
        <end position="73"/>
    </location>
</feature>
<dbReference type="AlphaFoldDB" id="A0A8J3FPV5"/>
<protein>
    <submittedName>
        <fullName evidence="2">Uncharacterized protein</fullName>
    </submittedName>
</protein>
<reference evidence="2" key="2">
    <citation type="submission" date="2020-09" db="EMBL/GenBank/DDBJ databases">
        <authorList>
            <person name="Sun Q."/>
            <person name="Zhou Y."/>
        </authorList>
    </citation>
    <scope>NUCLEOTIDE SEQUENCE</scope>
    <source>
        <strain evidence="2">CGMCC 4.7299</strain>
    </source>
</reference>
<evidence type="ECO:0000313" key="3">
    <source>
        <dbReference type="Proteomes" id="UP000656042"/>
    </source>
</evidence>
<comment type="caution">
    <text evidence="2">The sequence shown here is derived from an EMBL/GenBank/DDBJ whole genome shotgun (WGS) entry which is preliminary data.</text>
</comment>
<reference evidence="2" key="1">
    <citation type="journal article" date="2014" name="Int. J. Syst. Evol. Microbiol.">
        <title>Complete genome sequence of Corynebacterium casei LMG S-19264T (=DSM 44701T), isolated from a smear-ripened cheese.</title>
        <authorList>
            <consortium name="US DOE Joint Genome Institute (JGI-PGF)"/>
            <person name="Walter F."/>
            <person name="Albersmeier A."/>
            <person name="Kalinowski J."/>
            <person name="Ruckert C."/>
        </authorList>
    </citation>
    <scope>NUCLEOTIDE SEQUENCE</scope>
    <source>
        <strain evidence="2">CGMCC 4.7299</strain>
    </source>
</reference>
<dbReference type="Pfam" id="PF19744">
    <property type="entry name" value="DUF6232"/>
    <property type="match status" value="1"/>
</dbReference>
<evidence type="ECO:0000313" key="2">
    <source>
        <dbReference type="EMBL" id="GGK98693.1"/>
    </source>
</evidence>